<evidence type="ECO:0000256" key="1">
    <source>
        <dbReference type="SAM" id="MobiDB-lite"/>
    </source>
</evidence>
<dbReference type="AlphaFoldDB" id="A0A1G6NF82"/>
<feature type="region of interest" description="Disordered" evidence="1">
    <location>
        <begin position="1"/>
        <end position="38"/>
    </location>
</feature>
<reference evidence="4" key="1">
    <citation type="submission" date="2016-10" db="EMBL/GenBank/DDBJ databases">
        <authorList>
            <person name="Varghese N."/>
            <person name="Submissions S."/>
        </authorList>
    </citation>
    <scope>NUCLEOTIDE SEQUENCE [LARGE SCALE GENOMIC DNA]</scope>
    <source>
        <strain evidence="4">DSM 23095</strain>
    </source>
</reference>
<keyword evidence="4" id="KW-1185">Reference proteome</keyword>
<gene>
    <name evidence="3" type="ORF">SAMN04488104_1003107</name>
</gene>
<sequence length="84" mass="9784">MTGGAGFSRSSMQSFKDNHSLGKIRPQSQVEGKARSGKNACEKDIEIAFQMHQEKRQSNYSKKRFLSWLIFSLFLTFLLWYFLN</sequence>
<keyword evidence="2" id="KW-1133">Transmembrane helix</keyword>
<organism evidence="3 4">
    <name type="scientific">Algoriphagus faecimaris</name>
    <dbReference type="NCBI Taxonomy" id="686796"/>
    <lineage>
        <taxon>Bacteria</taxon>
        <taxon>Pseudomonadati</taxon>
        <taxon>Bacteroidota</taxon>
        <taxon>Cytophagia</taxon>
        <taxon>Cytophagales</taxon>
        <taxon>Cyclobacteriaceae</taxon>
        <taxon>Algoriphagus</taxon>
    </lineage>
</organism>
<keyword evidence="2" id="KW-0472">Membrane</keyword>
<evidence type="ECO:0000313" key="3">
    <source>
        <dbReference type="EMBL" id="SDC66529.1"/>
    </source>
</evidence>
<keyword evidence="2" id="KW-0812">Transmembrane</keyword>
<feature type="transmembrane region" description="Helical" evidence="2">
    <location>
        <begin position="65"/>
        <end position="83"/>
    </location>
</feature>
<dbReference type="RefSeq" id="WP_087939156.1">
    <property type="nucleotide sequence ID" value="NZ_FNAC01000003.1"/>
</dbReference>
<protein>
    <submittedName>
        <fullName evidence="3">Uncharacterized protein</fullName>
    </submittedName>
</protein>
<evidence type="ECO:0000256" key="2">
    <source>
        <dbReference type="SAM" id="Phobius"/>
    </source>
</evidence>
<dbReference type="Proteomes" id="UP000199060">
    <property type="component" value="Unassembled WGS sequence"/>
</dbReference>
<accession>A0A1G6NF82</accession>
<proteinExistence type="predicted"/>
<name>A0A1G6NF82_9BACT</name>
<dbReference type="EMBL" id="FNAC01000003">
    <property type="protein sequence ID" value="SDC66529.1"/>
    <property type="molecule type" value="Genomic_DNA"/>
</dbReference>
<evidence type="ECO:0000313" key="4">
    <source>
        <dbReference type="Proteomes" id="UP000199060"/>
    </source>
</evidence>
<dbReference type="OrthoDB" id="828246at2"/>